<reference evidence="2" key="2">
    <citation type="submission" date="2020-09" db="EMBL/GenBank/DDBJ databases">
        <authorList>
            <person name="Sun Q."/>
            <person name="Zhou Y."/>
        </authorList>
    </citation>
    <scope>NUCLEOTIDE SEQUENCE</scope>
    <source>
        <strain evidence="2">CGMCC 1.7086</strain>
    </source>
</reference>
<dbReference type="AlphaFoldDB" id="A0A917Z4V2"/>
<feature type="chain" id="PRO_5037181386" description="Pyridine nucleotide transhydrogenase" evidence="1">
    <location>
        <begin position="20"/>
        <end position="103"/>
    </location>
</feature>
<evidence type="ECO:0000313" key="2">
    <source>
        <dbReference type="EMBL" id="GGO75145.1"/>
    </source>
</evidence>
<evidence type="ECO:0000256" key="1">
    <source>
        <dbReference type="SAM" id="SignalP"/>
    </source>
</evidence>
<evidence type="ECO:0000313" key="3">
    <source>
        <dbReference type="Proteomes" id="UP000606935"/>
    </source>
</evidence>
<reference evidence="2" key="1">
    <citation type="journal article" date="2014" name="Int. J. Syst. Evol. Microbiol.">
        <title>Complete genome sequence of Corynebacterium casei LMG S-19264T (=DSM 44701T), isolated from a smear-ripened cheese.</title>
        <authorList>
            <consortium name="US DOE Joint Genome Institute (JGI-PGF)"/>
            <person name="Walter F."/>
            <person name="Albersmeier A."/>
            <person name="Kalinowski J."/>
            <person name="Ruckert C."/>
        </authorList>
    </citation>
    <scope>NUCLEOTIDE SEQUENCE</scope>
    <source>
        <strain evidence="2">CGMCC 1.7086</strain>
    </source>
</reference>
<comment type="caution">
    <text evidence="2">The sequence shown here is derived from an EMBL/GenBank/DDBJ whole genome shotgun (WGS) entry which is preliminary data.</text>
</comment>
<organism evidence="2 3">
    <name type="scientific">Bowmanella pacifica</name>
    <dbReference type="NCBI Taxonomy" id="502051"/>
    <lineage>
        <taxon>Bacteria</taxon>
        <taxon>Pseudomonadati</taxon>
        <taxon>Pseudomonadota</taxon>
        <taxon>Gammaproteobacteria</taxon>
        <taxon>Alteromonadales</taxon>
        <taxon>Alteromonadaceae</taxon>
        <taxon>Bowmanella</taxon>
    </lineage>
</organism>
<feature type="signal peptide" evidence="1">
    <location>
        <begin position="1"/>
        <end position="19"/>
    </location>
</feature>
<protein>
    <recommendedName>
        <fullName evidence="4">Pyridine nucleotide transhydrogenase</fullName>
    </recommendedName>
</protein>
<keyword evidence="3" id="KW-1185">Reference proteome</keyword>
<evidence type="ECO:0008006" key="4">
    <source>
        <dbReference type="Google" id="ProtNLM"/>
    </source>
</evidence>
<proteinExistence type="predicted"/>
<dbReference type="RefSeq" id="WP_188699225.1">
    <property type="nucleotide sequence ID" value="NZ_BMLS01000010.1"/>
</dbReference>
<gene>
    <name evidence="2" type="ORF">GCM10010982_39600</name>
</gene>
<sequence>MRKSTILISLLAASSMVQAAEQSNKLFDCVASDTLAINSDCVESKINQNMQYRDVQQTIYQRSESQSENVMATVKFYPEKYLIEVVAHRDALDGAALLAANRK</sequence>
<accession>A0A917Z4V2</accession>
<dbReference type="EMBL" id="BMLS01000010">
    <property type="protein sequence ID" value="GGO75145.1"/>
    <property type="molecule type" value="Genomic_DNA"/>
</dbReference>
<dbReference type="Proteomes" id="UP000606935">
    <property type="component" value="Unassembled WGS sequence"/>
</dbReference>
<keyword evidence="1" id="KW-0732">Signal</keyword>
<name>A0A917Z4V2_9ALTE</name>